<comment type="pathway">
    <text evidence="1">Aromatic compound metabolism.</text>
</comment>
<protein>
    <submittedName>
        <fullName evidence="6">3-phenylpropionate/cinnamic acid dioxygenase subunit beta</fullName>
    </submittedName>
</protein>
<keyword evidence="4 6" id="KW-0223">Dioxygenase</keyword>
<dbReference type="PANTHER" id="PTHR41534">
    <property type="entry name" value="BLR3401 PROTEIN"/>
    <property type="match status" value="1"/>
</dbReference>
<dbReference type="PANTHER" id="PTHR41534:SF2">
    <property type="entry name" value="3-PHENYLPROPIONATE_CINNAMIC ACID DIOXYGENASE SUBUNIT BETA"/>
    <property type="match status" value="1"/>
</dbReference>
<evidence type="ECO:0000256" key="3">
    <source>
        <dbReference type="ARBA" id="ARBA00022797"/>
    </source>
</evidence>
<evidence type="ECO:0000256" key="2">
    <source>
        <dbReference type="ARBA" id="ARBA00009570"/>
    </source>
</evidence>
<dbReference type="CDD" id="cd00667">
    <property type="entry name" value="ring_hydroxylating_dioxygenases_beta"/>
    <property type="match status" value="1"/>
</dbReference>
<proteinExistence type="inferred from homology"/>
<comment type="caution">
    <text evidence="6">The sequence shown here is derived from an EMBL/GenBank/DDBJ whole genome shotgun (WGS) entry which is preliminary data.</text>
</comment>
<keyword evidence="3" id="KW-0058">Aromatic hydrocarbons catabolism</keyword>
<evidence type="ECO:0000313" key="6">
    <source>
        <dbReference type="EMBL" id="MCX2975487.1"/>
    </source>
</evidence>
<sequence length="178" mass="21258">MTTGSAKLEAPTLDLIISLQQVLYKEARLMDQERYSEWVEMLAEDLHYFMPGIETRYRRDKTDQIGDQTRMAYYNDNLDDLKKRLRRLETGTAWSEDPATRYTHLITNVEVELSDQDDHFRVYSNFLAYRNRNERDQDTLLGNREDLWRRKGSSFELVKRLIVLKQNILLSKNLNVYL</sequence>
<name>A0ABT3SZS5_9GAMM</name>
<reference evidence="6" key="1">
    <citation type="submission" date="2019-02" db="EMBL/GenBank/DDBJ databases">
        <authorList>
            <person name="Li S.-H."/>
        </authorList>
    </citation>
    <scope>NUCLEOTIDE SEQUENCE</scope>
    <source>
        <strain evidence="6">IMCC8485</strain>
    </source>
</reference>
<keyword evidence="5" id="KW-0560">Oxidoreductase</keyword>
<dbReference type="RefSeq" id="WP_279254126.1">
    <property type="nucleotide sequence ID" value="NZ_SHNP01000008.1"/>
</dbReference>
<dbReference type="Gene3D" id="3.10.450.50">
    <property type="match status" value="1"/>
</dbReference>
<dbReference type="InterPro" id="IPR032710">
    <property type="entry name" value="NTF2-like_dom_sf"/>
</dbReference>
<dbReference type="SUPFAM" id="SSF54427">
    <property type="entry name" value="NTF2-like"/>
    <property type="match status" value="1"/>
</dbReference>
<accession>A0ABT3SZS5</accession>
<evidence type="ECO:0000256" key="5">
    <source>
        <dbReference type="ARBA" id="ARBA00023002"/>
    </source>
</evidence>
<gene>
    <name evidence="6" type="ORF">EYC87_18050</name>
</gene>
<evidence type="ECO:0000256" key="1">
    <source>
        <dbReference type="ARBA" id="ARBA00005211"/>
    </source>
</evidence>
<evidence type="ECO:0000313" key="7">
    <source>
        <dbReference type="Proteomes" id="UP001143307"/>
    </source>
</evidence>
<comment type="similarity">
    <text evidence="2">Belongs to the bacterial ring-hydroxylating dioxygenase beta subunit family.</text>
</comment>
<keyword evidence="7" id="KW-1185">Reference proteome</keyword>
<dbReference type="Proteomes" id="UP001143307">
    <property type="component" value="Unassembled WGS sequence"/>
</dbReference>
<dbReference type="InterPro" id="IPR000391">
    <property type="entry name" value="Rng_hydr_dOase-bsu"/>
</dbReference>
<dbReference type="GO" id="GO:0051213">
    <property type="term" value="F:dioxygenase activity"/>
    <property type="evidence" value="ECO:0007669"/>
    <property type="project" value="UniProtKB-KW"/>
</dbReference>
<dbReference type="Pfam" id="PF00866">
    <property type="entry name" value="Ring_hydroxyl_B"/>
    <property type="match status" value="1"/>
</dbReference>
<organism evidence="6 7">
    <name type="scientific">Candidatus Seongchinamella marina</name>
    <dbReference type="NCBI Taxonomy" id="2518990"/>
    <lineage>
        <taxon>Bacteria</taxon>
        <taxon>Pseudomonadati</taxon>
        <taxon>Pseudomonadota</taxon>
        <taxon>Gammaproteobacteria</taxon>
        <taxon>Cellvibrionales</taxon>
        <taxon>Halieaceae</taxon>
        <taxon>Seongchinamella</taxon>
    </lineage>
</organism>
<dbReference type="NCBIfam" id="NF007479">
    <property type="entry name" value="PRK10069.1"/>
    <property type="match status" value="1"/>
</dbReference>
<evidence type="ECO:0000256" key="4">
    <source>
        <dbReference type="ARBA" id="ARBA00022964"/>
    </source>
</evidence>
<dbReference type="EMBL" id="SHNP01000008">
    <property type="protein sequence ID" value="MCX2975487.1"/>
    <property type="molecule type" value="Genomic_DNA"/>
</dbReference>